<dbReference type="Proteomes" id="UP001181622">
    <property type="component" value="Unassembled WGS sequence"/>
</dbReference>
<evidence type="ECO:0000313" key="2">
    <source>
        <dbReference type="Proteomes" id="UP001181622"/>
    </source>
</evidence>
<dbReference type="EMBL" id="JADBEO010000005">
    <property type="protein sequence ID" value="MDR4305674.1"/>
    <property type="molecule type" value="Genomic_DNA"/>
</dbReference>
<reference evidence="1" key="1">
    <citation type="submission" date="2020-10" db="EMBL/GenBank/DDBJ databases">
        <authorList>
            <person name="Abbas A."/>
            <person name="Razzaq R."/>
            <person name="Waqas M."/>
            <person name="Abbas N."/>
            <person name="Nielsen T.K."/>
            <person name="Hansen L.H."/>
            <person name="Hussain S."/>
            <person name="Shahid M."/>
        </authorList>
    </citation>
    <scope>NUCLEOTIDE SEQUENCE</scope>
    <source>
        <strain evidence="1">S14</strain>
    </source>
</reference>
<sequence length="234" mass="25125">MSTDDLDKYPEKDAASGPYKALQVAAGALDMAVPLAGATANAIISHFIAEPLQARRDEFFRRVADRLSAVEQAGHLKLEDLRSNEEFISVVAEATVAATRTHREEKREALVNAAVNTATGMKLDDVLRNVFLRHIAEYSALHIRVLRLLSSPEDSIEMVQAAAEISMGAPRHVLNAALQGEDGAAVSRVLADLANAGLADTGSLAGMTRQSAFLTKRTTDVGDAFLRFIGRTAD</sequence>
<evidence type="ECO:0008006" key="3">
    <source>
        <dbReference type="Google" id="ProtNLM"/>
    </source>
</evidence>
<proteinExistence type="predicted"/>
<name>A0ABU1DCA9_9HYPH</name>
<gene>
    <name evidence="1" type="ORF">IHQ68_03430</name>
</gene>
<dbReference type="RefSeq" id="WP_309388870.1">
    <property type="nucleotide sequence ID" value="NZ_JADBEO010000005.1"/>
</dbReference>
<accession>A0ABU1DCA9</accession>
<organism evidence="1 2">
    <name type="scientific">Chelatococcus sambhunathii</name>
    <dbReference type="NCBI Taxonomy" id="363953"/>
    <lineage>
        <taxon>Bacteria</taxon>
        <taxon>Pseudomonadati</taxon>
        <taxon>Pseudomonadota</taxon>
        <taxon>Alphaproteobacteria</taxon>
        <taxon>Hyphomicrobiales</taxon>
        <taxon>Chelatococcaceae</taxon>
        <taxon>Chelatococcus</taxon>
    </lineage>
</organism>
<comment type="caution">
    <text evidence="1">The sequence shown here is derived from an EMBL/GenBank/DDBJ whole genome shotgun (WGS) entry which is preliminary data.</text>
</comment>
<keyword evidence="2" id="KW-1185">Reference proteome</keyword>
<protein>
    <recommendedName>
        <fullName evidence="3">DUF4393 domain-containing protein</fullName>
    </recommendedName>
</protein>
<evidence type="ECO:0000313" key="1">
    <source>
        <dbReference type="EMBL" id="MDR4305674.1"/>
    </source>
</evidence>